<dbReference type="InterPro" id="IPR036390">
    <property type="entry name" value="WH_DNA-bd_sf"/>
</dbReference>
<gene>
    <name evidence="5" type="ORF">SKTS_21200</name>
</gene>
<reference evidence="6" key="1">
    <citation type="submission" date="2020-03" db="EMBL/GenBank/DDBJ databases">
        <title>Complete genome sequence of sulfur-oxidizing bacterium skT11.</title>
        <authorList>
            <person name="Kanda M."/>
            <person name="Kojima H."/>
            <person name="Fukui M."/>
        </authorList>
    </citation>
    <scope>NUCLEOTIDE SEQUENCE [LARGE SCALE GENOMIC DNA]</scope>
    <source>
        <strain evidence="6">skT11</strain>
    </source>
</reference>
<evidence type="ECO:0000313" key="5">
    <source>
        <dbReference type="EMBL" id="BCB27234.1"/>
    </source>
</evidence>
<dbReference type="InterPro" id="IPR018490">
    <property type="entry name" value="cNMP-bd_dom_sf"/>
</dbReference>
<proteinExistence type="predicted"/>
<dbReference type="InterPro" id="IPR012318">
    <property type="entry name" value="HTH_CRP"/>
</dbReference>
<dbReference type="AlphaFoldDB" id="A0A6F8VC42"/>
<keyword evidence="1" id="KW-0805">Transcription regulation</keyword>
<dbReference type="Gene3D" id="2.60.120.10">
    <property type="entry name" value="Jelly Rolls"/>
    <property type="match status" value="1"/>
</dbReference>
<organism evidence="5 6">
    <name type="scientific">Sulfurimicrobium lacus</name>
    <dbReference type="NCBI Taxonomy" id="2715678"/>
    <lineage>
        <taxon>Bacteria</taxon>
        <taxon>Pseudomonadati</taxon>
        <taxon>Pseudomonadota</taxon>
        <taxon>Betaproteobacteria</taxon>
        <taxon>Nitrosomonadales</taxon>
        <taxon>Sulfuricellaceae</taxon>
        <taxon>Sulfurimicrobium</taxon>
    </lineage>
</organism>
<name>A0A6F8VC42_9PROT</name>
<evidence type="ECO:0000313" key="6">
    <source>
        <dbReference type="Proteomes" id="UP000502260"/>
    </source>
</evidence>
<evidence type="ECO:0000256" key="3">
    <source>
        <dbReference type="ARBA" id="ARBA00023163"/>
    </source>
</evidence>
<evidence type="ECO:0000256" key="2">
    <source>
        <dbReference type="ARBA" id="ARBA00023125"/>
    </source>
</evidence>
<dbReference type="Proteomes" id="UP000502260">
    <property type="component" value="Chromosome"/>
</dbReference>
<dbReference type="KEGG" id="slac:SKTS_21200"/>
<sequence length="213" mass="23644">MLSGCEPAELVFGDVLCEPGEIIRHVYFPTDSFISLVTPVDGQGSLEVALVGSEGMYGIPLLLGVDVSPLHAVVQGSGPAWRMDAGRFHLELKHSVALQAELNRYVYVLMSQLAQTAACTRFHVVEERLARWLLMTRDRAHSEEFHITHEFLAQILGVRRVGVTKAAGSLQSKKLISYSRGDIRIHDVAGLESASCTCYRTDKETYDRILLHH</sequence>
<dbReference type="GO" id="GO:0006355">
    <property type="term" value="P:regulation of DNA-templated transcription"/>
    <property type="evidence" value="ECO:0007669"/>
    <property type="project" value="InterPro"/>
</dbReference>
<dbReference type="EMBL" id="AP022853">
    <property type="protein sequence ID" value="BCB27234.1"/>
    <property type="molecule type" value="Genomic_DNA"/>
</dbReference>
<dbReference type="SUPFAM" id="SSF51206">
    <property type="entry name" value="cAMP-binding domain-like"/>
    <property type="match status" value="1"/>
</dbReference>
<dbReference type="SUPFAM" id="SSF46785">
    <property type="entry name" value="Winged helix' DNA-binding domain"/>
    <property type="match status" value="1"/>
</dbReference>
<dbReference type="PROSITE" id="PS51063">
    <property type="entry name" value="HTH_CRP_2"/>
    <property type="match status" value="1"/>
</dbReference>
<dbReference type="GO" id="GO:0003677">
    <property type="term" value="F:DNA binding"/>
    <property type="evidence" value="ECO:0007669"/>
    <property type="project" value="UniProtKB-KW"/>
</dbReference>
<feature type="domain" description="HTH crp-type" evidence="4">
    <location>
        <begin position="123"/>
        <end position="189"/>
    </location>
</feature>
<dbReference type="Pfam" id="PF13545">
    <property type="entry name" value="HTH_Crp_2"/>
    <property type="match status" value="1"/>
</dbReference>
<dbReference type="InterPro" id="IPR014710">
    <property type="entry name" value="RmlC-like_jellyroll"/>
</dbReference>
<accession>A0A6F8VC42</accession>
<keyword evidence="2" id="KW-0238">DNA-binding</keyword>
<keyword evidence="6" id="KW-1185">Reference proteome</keyword>
<evidence type="ECO:0000259" key="4">
    <source>
        <dbReference type="PROSITE" id="PS51063"/>
    </source>
</evidence>
<protein>
    <submittedName>
        <fullName evidence="5">Crp/Fnr family transcriptional regulator</fullName>
    </submittedName>
</protein>
<keyword evidence="3" id="KW-0804">Transcription</keyword>
<evidence type="ECO:0000256" key="1">
    <source>
        <dbReference type="ARBA" id="ARBA00023015"/>
    </source>
</evidence>